<evidence type="ECO:0000256" key="1">
    <source>
        <dbReference type="SAM" id="MobiDB-lite"/>
    </source>
</evidence>
<feature type="transmembrane region" description="Helical" evidence="2">
    <location>
        <begin position="12"/>
        <end position="30"/>
    </location>
</feature>
<dbReference type="AlphaFoldDB" id="A0A1F5X266"/>
<name>A0A1F5X266_9BACT</name>
<feature type="compositionally biased region" description="Low complexity" evidence="1">
    <location>
        <begin position="47"/>
        <end position="59"/>
    </location>
</feature>
<keyword evidence="2" id="KW-0812">Transmembrane</keyword>
<evidence type="ECO:0000313" key="4">
    <source>
        <dbReference type="Proteomes" id="UP000178046"/>
    </source>
</evidence>
<evidence type="ECO:0000313" key="3">
    <source>
        <dbReference type="EMBL" id="OGF81994.1"/>
    </source>
</evidence>
<keyword evidence="2" id="KW-0472">Membrane</keyword>
<evidence type="ECO:0000256" key="2">
    <source>
        <dbReference type="SAM" id="Phobius"/>
    </source>
</evidence>
<comment type="caution">
    <text evidence="3">The sequence shown here is derived from an EMBL/GenBank/DDBJ whole genome shotgun (WGS) entry which is preliminary data.</text>
</comment>
<feature type="region of interest" description="Disordered" evidence="1">
    <location>
        <begin position="36"/>
        <end position="61"/>
    </location>
</feature>
<protein>
    <recommendedName>
        <fullName evidence="5">PsbP C-terminal domain-containing protein</fullName>
    </recommendedName>
</protein>
<accession>A0A1F5X266</accession>
<keyword evidence="2" id="KW-1133">Transmembrane helix</keyword>
<dbReference type="Proteomes" id="UP000178046">
    <property type="component" value="Unassembled WGS sequence"/>
</dbReference>
<dbReference type="EMBL" id="MFIA01000034">
    <property type="protein sequence ID" value="OGF81994.1"/>
    <property type="molecule type" value="Genomic_DNA"/>
</dbReference>
<evidence type="ECO:0008006" key="5">
    <source>
        <dbReference type="Google" id="ProtNLM"/>
    </source>
</evidence>
<proteinExistence type="predicted"/>
<gene>
    <name evidence="3" type="ORF">A2924_04285</name>
</gene>
<organism evidence="3 4">
    <name type="scientific">Candidatus Giovannonibacteria bacterium RIFCSPLOWO2_01_FULL_44_16</name>
    <dbReference type="NCBI Taxonomy" id="1798348"/>
    <lineage>
        <taxon>Bacteria</taxon>
        <taxon>Candidatus Giovannoniibacteriota</taxon>
    </lineage>
</organism>
<reference evidence="3 4" key="1">
    <citation type="journal article" date="2016" name="Nat. Commun.">
        <title>Thousands of microbial genomes shed light on interconnected biogeochemical processes in an aquifer system.</title>
        <authorList>
            <person name="Anantharaman K."/>
            <person name="Brown C.T."/>
            <person name="Hug L.A."/>
            <person name="Sharon I."/>
            <person name="Castelle C.J."/>
            <person name="Probst A.J."/>
            <person name="Thomas B.C."/>
            <person name="Singh A."/>
            <person name="Wilkins M.J."/>
            <person name="Karaoz U."/>
            <person name="Brodie E.L."/>
            <person name="Williams K.H."/>
            <person name="Hubbard S.S."/>
            <person name="Banfield J.F."/>
        </authorList>
    </citation>
    <scope>NUCLEOTIDE SEQUENCE [LARGE SCALE GENOMIC DNA]</scope>
</reference>
<feature type="compositionally biased region" description="Polar residues" evidence="1">
    <location>
        <begin position="36"/>
        <end position="46"/>
    </location>
</feature>
<sequence length="218" mass="23660">MNMNNQKGFANVVLIVLVVILAGAVGYFALRKPTTEPTTQVTPIPENTTQTPTPSSQTNKPGWKIYAGAGFEVQYPENTFAVVQVTKQLPPDYKNNYPGAKLISSARVSKLDKQECSYGESGLTSVCKAEMEGGIEFVQVNASAQSLTSSLDSSLKTTVTLAGKQTVKWSIGAEGEGTDYYYIPLNSSQTLVVARLYRFDGFPQQTLFNQVLATLVIK</sequence>